<keyword evidence="5" id="KW-0488">Methylation</keyword>
<evidence type="ECO:0000256" key="3">
    <source>
        <dbReference type="ARBA" id="ARBA00021539"/>
    </source>
</evidence>
<keyword evidence="9 11" id="KW-0472">Membrane</keyword>
<protein>
    <recommendedName>
        <fullName evidence="3">Type II secretion system protein J</fullName>
    </recommendedName>
</protein>
<feature type="transmembrane region" description="Helical" evidence="11">
    <location>
        <begin position="12"/>
        <end position="36"/>
    </location>
</feature>
<comment type="similarity">
    <text evidence="2">Belongs to the GSP J family.</text>
</comment>
<keyword evidence="7 11" id="KW-0812">Transmembrane</keyword>
<accession>A0ABU3A4D3</accession>
<evidence type="ECO:0000256" key="8">
    <source>
        <dbReference type="ARBA" id="ARBA00022989"/>
    </source>
</evidence>
<dbReference type="Gene3D" id="2.10.70.20">
    <property type="entry name" value="gspk-gspi-gspj complex like domains"/>
    <property type="match status" value="1"/>
</dbReference>
<evidence type="ECO:0000256" key="6">
    <source>
        <dbReference type="ARBA" id="ARBA00022519"/>
    </source>
</evidence>
<dbReference type="PROSITE" id="PS00409">
    <property type="entry name" value="PROKAR_NTER_METHYL"/>
    <property type="match status" value="1"/>
</dbReference>
<evidence type="ECO:0000256" key="7">
    <source>
        <dbReference type="ARBA" id="ARBA00022692"/>
    </source>
</evidence>
<name>A0ABU3A4D3_9GAMM</name>
<evidence type="ECO:0000256" key="1">
    <source>
        <dbReference type="ARBA" id="ARBA00004377"/>
    </source>
</evidence>
<evidence type="ECO:0000256" key="10">
    <source>
        <dbReference type="SAM" id="MobiDB-lite"/>
    </source>
</evidence>
<dbReference type="Gene3D" id="3.10.610.10">
    <property type="entry name" value="GSPII I/J protein-like"/>
    <property type="match status" value="1"/>
</dbReference>
<dbReference type="InterPro" id="IPR051621">
    <property type="entry name" value="T2SS_protein_J"/>
</dbReference>
<keyword evidence="8 11" id="KW-1133">Transmembrane helix</keyword>
<keyword evidence="13" id="KW-1185">Reference proteome</keyword>
<evidence type="ECO:0000256" key="4">
    <source>
        <dbReference type="ARBA" id="ARBA00022475"/>
    </source>
</evidence>
<reference evidence="12 13" key="1">
    <citation type="submission" date="2023-09" db="EMBL/GenBank/DDBJ databases">
        <authorList>
            <person name="Rey-Velasco X."/>
        </authorList>
    </citation>
    <scope>NUCLEOTIDE SEQUENCE [LARGE SCALE GENOMIC DNA]</scope>
    <source>
        <strain evidence="12 13">W431</strain>
    </source>
</reference>
<comment type="caution">
    <text evidence="12">The sequence shown here is derived from an EMBL/GenBank/DDBJ whole genome shotgun (WGS) entry which is preliminary data.</text>
</comment>
<keyword evidence="6" id="KW-0997">Cell inner membrane</keyword>
<dbReference type="InterPro" id="IPR045584">
    <property type="entry name" value="Pilin-like"/>
</dbReference>
<dbReference type="SUPFAM" id="SSF54523">
    <property type="entry name" value="Pili subunits"/>
    <property type="match status" value="1"/>
</dbReference>
<dbReference type="NCBIfam" id="TIGR01711">
    <property type="entry name" value="gspJ"/>
    <property type="match status" value="1"/>
</dbReference>
<dbReference type="Pfam" id="PF11612">
    <property type="entry name" value="T2SSJ"/>
    <property type="match status" value="1"/>
</dbReference>
<sequence>MSFLEKRQKSRGFTLIEVLLAIAIFAMISLASFSVFDGVIQSERFSYEKMQRLNDIQRAWLVIERDFLQIAARSMRIEGEAPLENFIHTEQGSFSTSDESIAFVRHGWTNPGLLIPRSDLQSVAYRINENVLERLHFNFVDAVTGEEPRVRKLIEQVTGIEIEYYYKNKWQNTLIKAQFPQAIKLIVETEDIGIIERKFLVADGLNEVRSIDPRRPNSNDESLNNSKNAQRGNTPASSQGERR</sequence>
<organism evidence="12 13">
    <name type="scientific">Thalassotalea castellviae</name>
    <dbReference type="NCBI Taxonomy" id="3075612"/>
    <lineage>
        <taxon>Bacteria</taxon>
        <taxon>Pseudomonadati</taxon>
        <taxon>Pseudomonadota</taxon>
        <taxon>Gammaproteobacteria</taxon>
        <taxon>Alteromonadales</taxon>
        <taxon>Colwelliaceae</taxon>
        <taxon>Thalassotalea</taxon>
    </lineage>
</organism>
<dbReference type="Pfam" id="PF07963">
    <property type="entry name" value="N_methyl"/>
    <property type="match status" value="1"/>
</dbReference>
<evidence type="ECO:0000313" key="13">
    <source>
        <dbReference type="Proteomes" id="UP001266357"/>
    </source>
</evidence>
<keyword evidence="4" id="KW-1003">Cell membrane</keyword>
<gene>
    <name evidence="12" type="primary">gspJ</name>
    <name evidence="12" type="ORF">RM573_10240</name>
</gene>
<dbReference type="InterPro" id="IPR010055">
    <property type="entry name" value="T2SS_protein-GspJ"/>
</dbReference>
<dbReference type="EMBL" id="JAVRIF010000005">
    <property type="protein sequence ID" value="MDT0603973.1"/>
    <property type="molecule type" value="Genomic_DNA"/>
</dbReference>
<dbReference type="RefSeq" id="WP_311581292.1">
    <property type="nucleotide sequence ID" value="NZ_JAVRIF010000005.1"/>
</dbReference>
<evidence type="ECO:0000313" key="12">
    <source>
        <dbReference type="EMBL" id="MDT0603973.1"/>
    </source>
</evidence>
<feature type="compositionally biased region" description="Polar residues" evidence="10">
    <location>
        <begin position="219"/>
        <end position="243"/>
    </location>
</feature>
<dbReference type="Proteomes" id="UP001266357">
    <property type="component" value="Unassembled WGS sequence"/>
</dbReference>
<dbReference type="PANTHER" id="PTHR39583:SF2">
    <property type="entry name" value="TYPE II SECRETION SYSTEM PROTEIN J"/>
    <property type="match status" value="1"/>
</dbReference>
<feature type="region of interest" description="Disordered" evidence="10">
    <location>
        <begin position="210"/>
        <end position="243"/>
    </location>
</feature>
<evidence type="ECO:0000256" key="2">
    <source>
        <dbReference type="ARBA" id="ARBA00011084"/>
    </source>
</evidence>
<proteinExistence type="inferred from homology"/>
<evidence type="ECO:0000256" key="9">
    <source>
        <dbReference type="ARBA" id="ARBA00023136"/>
    </source>
</evidence>
<dbReference type="NCBIfam" id="TIGR02532">
    <property type="entry name" value="IV_pilin_GFxxxE"/>
    <property type="match status" value="1"/>
</dbReference>
<dbReference type="PANTHER" id="PTHR39583">
    <property type="entry name" value="TYPE II SECRETION SYSTEM PROTEIN J-RELATED"/>
    <property type="match status" value="1"/>
</dbReference>
<dbReference type="InterPro" id="IPR012902">
    <property type="entry name" value="N_methyl_site"/>
</dbReference>
<comment type="subcellular location">
    <subcellularLocation>
        <location evidence="1">Cell inner membrane</location>
        <topology evidence="1">Single-pass membrane protein</topology>
    </subcellularLocation>
</comment>
<evidence type="ECO:0000256" key="11">
    <source>
        <dbReference type="SAM" id="Phobius"/>
    </source>
</evidence>
<evidence type="ECO:0000256" key="5">
    <source>
        <dbReference type="ARBA" id="ARBA00022481"/>
    </source>
</evidence>